<evidence type="ECO:0000313" key="1">
    <source>
        <dbReference type="EMBL" id="RPD63512.1"/>
    </source>
</evidence>
<accession>A0A5C2SID5</accession>
<dbReference type="Proteomes" id="UP000313359">
    <property type="component" value="Unassembled WGS sequence"/>
</dbReference>
<name>A0A5C2SID5_9APHY</name>
<protein>
    <submittedName>
        <fullName evidence="1">Uncharacterized protein</fullName>
    </submittedName>
</protein>
<dbReference type="AlphaFoldDB" id="A0A5C2SID5"/>
<dbReference type="EMBL" id="ML122256">
    <property type="protein sequence ID" value="RPD63512.1"/>
    <property type="molecule type" value="Genomic_DNA"/>
</dbReference>
<sequence>MLAYLLRPQVCLDAAACGWMHGGIASAFFFPARRVMPGLTKQYIPNPTETWYRAGCELYVELLVSGAALPAWNFQFCFRALCSISSSHSSSGTAWTDRHGRRTYIQGNVRHTVCMTRAVNYVEALLPAATSPPPPPSEPLPDLPSRAPWTAQIERHWSAAKLLGLHSVLWSLRDTRMCVSFRERRPKAS</sequence>
<reference evidence="1" key="1">
    <citation type="journal article" date="2018" name="Genome Biol. Evol.">
        <title>Genomics and development of Lentinus tigrinus, a white-rot wood-decaying mushroom with dimorphic fruiting bodies.</title>
        <authorList>
            <person name="Wu B."/>
            <person name="Xu Z."/>
            <person name="Knudson A."/>
            <person name="Carlson A."/>
            <person name="Chen N."/>
            <person name="Kovaka S."/>
            <person name="LaButti K."/>
            <person name="Lipzen A."/>
            <person name="Pennachio C."/>
            <person name="Riley R."/>
            <person name="Schakwitz W."/>
            <person name="Umezawa K."/>
            <person name="Ohm R.A."/>
            <person name="Grigoriev I.V."/>
            <person name="Nagy L.G."/>
            <person name="Gibbons J."/>
            <person name="Hibbett D."/>
        </authorList>
    </citation>
    <scope>NUCLEOTIDE SEQUENCE [LARGE SCALE GENOMIC DNA]</scope>
    <source>
        <strain evidence="1">ALCF2SS1-6</strain>
    </source>
</reference>
<evidence type="ECO:0000313" key="2">
    <source>
        <dbReference type="Proteomes" id="UP000313359"/>
    </source>
</evidence>
<gene>
    <name evidence="1" type="ORF">L227DRAFT_392201</name>
</gene>
<organism evidence="1 2">
    <name type="scientific">Lentinus tigrinus ALCF2SS1-6</name>
    <dbReference type="NCBI Taxonomy" id="1328759"/>
    <lineage>
        <taxon>Eukaryota</taxon>
        <taxon>Fungi</taxon>
        <taxon>Dikarya</taxon>
        <taxon>Basidiomycota</taxon>
        <taxon>Agaricomycotina</taxon>
        <taxon>Agaricomycetes</taxon>
        <taxon>Polyporales</taxon>
        <taxon>Polyporaceae</taxon>
        <taxon>Lentinus</taxon>
    </lineage>
</organism>
<proteinExistence type="predicted"/>
<keyword evidence="2" id="KW-1185">Reference proteome</keyword>